<feature type="signal peptide" evidence="2">
    <location>
        <begin position="1"/>
        <end position="22"/>
    </location>
</feature>
<accession>B8LBU6</accession>
<dbReference type="KEGG" id="tps:THAPSDRAFT_270331"/>
<dbReference type="HOGENOM" id="CLU_439120_0_0_1"/>
<feature type="compositionally biased region" description="Polar residues" evidence="1">
    <location>
        <begin position="451"/>
        <end position="462"/>
    </location>
</feature>
<dbReference type="AlphaFoldDB" id="B8LBU6"/>
<feature type="chain" id="PRO_5002876563" evidence="2">
    <location>
        <begin position="23"/>
        <end position="597"/>
    </location>
</feature>
<dbReference type="InParanoid" id="B8LBU6"/>
<evidence type="ECO:0000256" key="1">
    <source>
        <dbReference type="SAM" id="MobiDB-lite"/>
    </source>
</evidence>
<dbReference type="Pfam" id="PF25196">
    <property type="entry name" value="DPC4_C"/>
    <property type="match status" value="2"/>
</dbReference>
<sequence>MRFGSTIASAGLLLLLPTGGSSFSFFSPQPHVGNKGTAASISGGRRSRLVDGSRRSSSSKSSLQMMNDSDEANEYQVNNVNANNDDRRGFLSKLSAATLSAFTSFFAPLTSQPSNAVTNDPTRIEINVDTEYLLTVMNYFEGDMRKVLSTIVRSPLTTVEIEPPKYGATGAGYGDMSPKDAILRALYTYESPDEYAAQASWLKVDSPNPWIELLTKKRYELDIPILDAQDGETKGKVRKIVIKPATTISLSNLEAVVGLAAASYPLAFAKYNFDSWQEEQEKEEKKKMMAAKKAKTAAVDKKKSKGTAKKEKAAVASGEGEDAGTAPPKKAAMKGQEAKSKPAPAKKEAPTTTDDEITMAPNAMTEALNEFFGNTESGPTARGEAVEEAQEQPEEPSVELLQPSQPDEPSYEMMDESSYYEQRRQQDLIDEMNEPQQVVRKQTPAYENRAWLQNGQSSSNSGPPKKYGLGAGGWKKNTSEETPSFAAQSVTYIEPTVEDVPTRTVSVAVSTSVETQSSGGMDAYAAQMAQLAGGYPQQQQEEVVEEHSATYEEPVQHYEEEEQQQQSKPTHENNAWQQNVAGPPKRYGIGSASWKKN</sequence>
<dbReference type="PaxDb" id="35128-Thaps8720"/>
<keyword evidence="2" id="KW-0732">Signal</keyword>
<evidence type="ECO:0000313" key="3">
    <source>
        <dbReference type="EMBL" id="EED87109.1"/>
    </source>
</evidence>
<reference evidence="3 4" key="1">
    <citation type="journal article" date="2004" name="Science">
        <title>The genome of the diatom Thalassiosira pseudonana: ecology, evolution, and metabolism.</title>
        <authorList>
            <person name="Armbrust E.V."/>
            <person name="Berges J.A."/>
            <person name="Bowler C."/>
            <person name="Green B.R."/>
            <person name="Martinez D."/>
            <person name="Putnam N.H."/>
            <person name="Zhou S."/>
            <person name="Allen A.E."/>
            <person name="Apt K.E."/>
            <person name="Bechner M."/>
            <person name="Brzezinski M.A."/>
            <person name="Chaal B.K."/>
            <person name="Chiovitti A."/>
            <person name="Davis A.K."/>
            <person name="Demarest M.S."/>
            <person name="Detter J.C."/>
            <person name="Glavina T."/>
            <person name="Goodstein D."/>
            <person name="Hadi M.Z."/>
            <person name="Hellsten U."/>
            <person name="Hildebrand M."/>
            <person name="Jenkins B.D."/>
            <person name="Jurka J."/>
            <person name="Kapitonov V.V."/>
            <person name="Kroger N."/>
            <person name="Lau W.W."/>
            <person name="Lane T.W."/>
            <person name="Larimer F.W."/>
            <person name="Lippmeier J.C."/>
            <person name="Lucas S."/>
            <person name="Medina M."/>
            <person name="Montsant A."/>
            <person name="Obornik M."/>
            <person name="Parker M.S."/>
            <person name="Palenik B."/>
            <person name="Pazour G.J."/>
            <person name="Richardson P.M."/>
            <person name="Rynearson T.A."/>
            <person name="Saito M.A."/>
            <person name="Schwartz D.C."/>
            <person name="Thamatrakoln K."/>
            <person name="Valentin K."/>
            <person name="Vardi A."/>
            <person name="Wilkerson F.P."/>
            <person name="Rokhsar D.S."/>
        </authorList>
    </citation>
    <scope>NUCLEOTIDE SEQUENCE [LARGE SCALE GENOMIC DNA]</scope>
    <source>
        <strain evidence="3 4">CCMP1335</strain>
    </source>
</reference>
<proteinExistence type="predicted"/>
<protein>
    <submittedName>
        <fullName evidence="3">Uncharacterized protein</fullName>
    </submittedName>
</protein>
<dbReference type="RefSeq" id="XP_002296413.1">
    <property type="nucleotide sequence ID" value="XM_002296377.1"/>
</dbReference>
<evidence type="ECO:0000256" key="2">
    <source>
        <dbReference type="SAM" id="SignalP"/>
    </source>
</evidence>
<dbReference type="InterPro" id="IPR057488">
    <property type="entry name" value="DPC4_C"/>
</dbReference>
<gene>
    <name evidence="3" type="ORF">THAPSDRAFT_270331</name>
</gene>
<feature type="region of interest" description="Disordered" evidence="1">
    <location>
        <begin position="284"/>
        <end position="484"/>
    </location>
</feature>
<feature type="compositionally biased region" description="Basic and acidic residues" evidence="1">
    <location>
        <begin position="336"/>
        <end position="349"/>
    </location>
</feature>
<dbReference type="EMBL" id="DS999415">
    <property type="protein sequence ID" value="EED87109.1"/>
    <property type="molecule type" value="Genomic_DNA"/>
</dbReference>
<dbReference type="GeneID" id="7448298"/>
<evidence type="ECO:0000313" key="4">
    <source>
        <dbReference type="Proteomes" id="UP000001449"/>
    </source>
</evidence>
<feature type="region of interest" description="Disordered" evidence="1">
    <location>
        <begin position="34"/>
        <end position="67"/>
    </location>
</feature>
<reference evidence="3 4" key="2">
    <citation type="journal article" date="2008" name="Nature">
        <title>The Phaeodactylum genome reveals the evolutionary history of diatom genomes.</title>
        <authorList>
            <person name="Bowler C."/>
            <person name="Allen A.E."/>
            <person name="Badger J.H."/>
            <person name="Grimwood J."/>
            <person name="Jabbari K."/>
            <person name="Kuo A."/>
            <person name="Maheswari U."/>
            <person name="Martens C."/>
            <person name="Maumus F."/>
            <person name="Otillar R.P."/>
            <person name="Rayko E."/>
            <person name="Salamov A."/>
            <person name="Vandepoele K."/>
            <person name="Beszteri B."/>
            <person name="Gruber A."/>
            <person name="Heijde M."/>
            <person name="Katinka M."/>
            <person name="Mock T."/>
            <person name="Valentin K."/>
            <person name="Verret F."/>
            <person name="Berges J.A."/>
            <person name="Brownlee C."/>
            <person name="Cadoret J.P."/>
            <person name="Chiovitti A."/>
            <person name="Choi C.J."/>
            <person name="Coesel S."/>
            <person name="De Martino A."/>
            <person name="Detter J.C."/>
            <person name="Durkin C."/>
            <person name="Falciatore A."/>
            <person name="Fournet J."/>
            <person name="Haruta M."/>
            <person name="Huysman M.J."/>
            <person name="Jenkins B.D."/>
            <person name="Jiroutova K."/>
            <person name="Jorgensen R.E."/>
            <person name="Joubert Y."/>
            <person name="Kaplan A."/>
            <person name="Kroger N."/>
            <person name="Kroth P.G."/>
            <person name="La Roche J."/>
            <person name="Lindquist E."/>
            <person name="Lommer M."/>
            <person name="Martin-Jezequel V."/>
            <person name="Lopez P.J."/>
            <person name="Lucas S."/>
            <person name="Mangogna M."/>
            <person name="McGinnis K."/>
            <person name="Medlin L.K."/>
            <person name="Montsant A."/>
            <person name="Oudot-Le Secq M.P."/>
            <person name="Napoli C."/>
            <person name="Obornik M."/>
            <person name="Parker M.S."/>
            <person name="Petit J.L."/>
            <person name="Porcel B.M."/>
            <person name="Poulsen N."/>
            <person name="Robison M."/>
            <person name="Rychlewski L."/>
            <person name="Rynearson T.A."/>
            <person name="Schmutz J."/>
            <person name="Shapiro H."/>
            <person name="Siaut M."/>
            <person name="Stanley M."/>
            <person name="Sussman M.R."/>
            <person name="Taylor A.R."/>
            <person name="Vardi A."/>
            <person name="von Dassow P."/>
            <person name="Vyverman W."/>
            <person name="Willis A."/>
            <person name="Wyrwicz L.S."/>
            <person name="Rokhsar D.S."/>
            <person name="Weissenbach J."/>
            <person name="Armbrust E.V."/>
            <person name="Green B.R."/>
            <person name="Van de Peer Y."/>
            <person name="Grigoriev I.V."/>
        </authorList>
    </citation>
    <scope>NUCLEOTIDE SEQUENCE [LARGE SCALE GENOMIC DNA]</scope>
    <source>
        <strain evidence="3 4">CCMP1335</strain>
    </source>
</reference>
<dbReference type="Proteomes" id="UP000001449">
    <property type="component" value="Chromosome 11"/>
</dbReference>
<keyword evidence="4" id="KW-1185">Reference proteome</keyword>
<dbReference type="eggNOG" id="ENOG502QZFH">
    <property type="taxonomic scope" value="Eukaryota"/>
</dbReference>
<feature type="compositionally biased region" description="Basic and acidic residues" evidence="1">
    <location>
        <begin position="545"/>
        <end position="558"/>
    </location>
</feature>
<organism evidence="3 4">
    <name type="scientific">Thalassiosira pseudonana</name>
    <name type="common">Marine diatom</name>
    <name type="synonym">Cyclotella nana</name>
    <dbReference type="NCBI Taxonomy" id="35128"/>
    <lineage>
        <taxon>Eukaryota</taxon>
        <taxon>Sar</taxon>
        <taxon>Stramenopiles</taxon>
        <taxon>Ochrophyta</taxon>
        <taxon>Bacillariophyta</taxon>
        <taxon>Coscinodiscophyceae</taxon>
        <taxon>Thalassiosirophycidae</taxon>
        <taxon>Thalassiosirales</taxon>
        <taxon>Thalassiosiraceae</taxon>
        <taxon>Thalassiosira</taxon>
    </lineage>
</organism>
<name>B8LBU6_THAPS</name>
<feature type="compositionally biased region" description="Acidic residues" evidence="1">
    <location>
        <begin position="386"/>
        <end position="397"/>
    </location>
</feature>
<feature type="region of interest" description="Disordered" evidence="1">
    <location>
        <begin position="532"/>
        <end position="597"/>
    </location>
</feature>